<keyword evidence="3" id="KW-1185">Reference proteome</keyword>
<protein>
    <submittedName>
        <fullName evidence="2">Glycosyltransferase</fullName>
    </submittedName>
</protein>
<dbReference type="CDD" id="cd00761">
    <property type="entry name" value="Glyco_tranf_GTA_type"/>
    <property type="match status" value="1"/>
</dbReference>
<evidence type="ECO:0000313" key="3">
    <source>
        <dbReference type="Proteomes" id="UP000318733"/>
    </source>
</evidence>
<reference evidence="2 3" key="1">
    <citation type="submission" date="2019-07" db="EMBL/GenBank/DDBJ databases">
        <authorList>
            <person name="Huq M.A."/>
        </authorList>
    </citation>
    <scope>NUCLEOTIDE SEQUENCE [LARGE SCALE GENOMIC DNA]</scope>
    <source>
        <strain evidence="2 3">MAH-19</strain>
    </source>
</reference>
<dbReference type="GO" id="GO:0016740">
    <property type="term" value="F:transferase activity"/>
    <property type="evidence" value="ECO:0007669"/>
    <property type="project" value="UniProtKB-KW"/>
</dbReference>
<dbReference type="PANTHER" id="PTHR43685:SF2">
    <property type="entry name" value="GLYCOSYLTRANSFERASE 2-LIKE DOMAIN-CONTAINING PROTEIN"/>
    <property type="match status" value="1"/>
</dbReference>
<dbReference type="Pfam" id="PF00535">
    <property type="entry name" value="Glycos_transf_2"/>
    <property type="match status" value="1"/>
</dbReference>
<dbReference type="InterPro" id="IPR050834">
    <property type="entry name" value="Glycosyltransf_2"/>
</dbReference>
<proteinExistence type="predicted"/>
<keyword evidence="2" id="KW-0808">Transferase</keyword>
<dbReference type="Proteomes" id="UP000318733">
    <property type="component" value="Unassembled WGS sequence"/>
</dbReference>
<dbReference type="Gene3D" id="3.90.550.10">
    <property type="entry name" value="Spore Coat Polysaccharide Biosynthesis Protein SpsA, Chain A"/>
    <property type="match status" value="1"/>
</dbReference>
<name>A0A556M7V8_9SPHI</name>
<dbReference type="SUPFAM" id="SSF53448">
    <property type="entry name" value="Nucleotide-diphospho-sugar transferases"/>
    <property type="match status" value="1"/>
</dbReference>
<dbReference type="AlphaFoldDB" id="A0A556M7V8"/>
<feature type="domain" description="Glycosyltransferase 2-like" evidence="1">
    <location>
        <begin position="5"/>
        <end position="115"/>
    </location>
</feature>
<gene>
    <name evidence="2" type="ORF">FO440_23930</name>
</gene>
<dbReference type="OrthoDB" id="786280at2"/>
<dbReference type="InterPro" id="IPR029044">
    <property type="entry name" value="Nucleotide-diphossugar_trans"/>
</dbReference>
<sequence length="309" mass="34922">MPLLSVILPTYNPDLIRLGQTLDCLKTQTLPTEFWELLIIDNNSDSPVAGQIDTGWHPAARVIREPRQGLTFARLKGFLEANGNVAILVDDDNLLNENYLKLSLEIFEDHPGLGAAGGKSLPLFEYEQPAWLKEFYGNLALRDLGEQVIINAWEATYPITAPVGAGMVIRMDALKSYIKKITSQKEPISDRTGNSLSSGGDNDIVLEILKSGWQTGYFPMLSLIHIIPQQRTKTEYLARLINHTNKSWIRLLESHQINPWKKVADWTVPLRKMKAWLTYSSWKGPVNYIRWRGACGTFDGLARSNYLKK</sequence>
<evidence type="ECO:0000313" key="2">
    <source>
        <dbReference type="EMBL" id="TSJ35993.1"/>
    </source>
</evidence>
<organism evidence="2 3">
    <name type="scientific">Mucilaginibacter corticis</name>
    <dbReference type="NCBI Taxonomy" id="2597670"/>
    <lineage>
        <taxon>Bacteria</taxon>
        <taxon>Pseudomonadati</taxon>
        <taxon>Bacteroidota</taxon>
        <taxon>Sphingobacteriia</taxon>
        <taxon>Sphingobacteriales</taxon>
        <taxon>Sphingobacteriaceae</taxon>
        <taxon>Mucilaginibacter</taxon>
    </lineage>
</organism>
<dbReference type="EMBL" id="VLPK01000008">
    <property type="protein sequence ID" value="TSJ35993.1"/>
    <property type="molecule type" value="Genomic_DNA"/>
</dbReference>
<accession>A0A556M7V8</accession>
<evidence type="ECO:0000259" key="1">
    <source>
        <dbReference type="Pfam" id="PF00535"/>
    </source>
</evidence>
<dbReference type="InterPro" id="IPR001173">
    <property type="entry name" value="Glyco_trans_2-like"/>
</dbReference>
<comment type="caution">
    <text evidence="2">The sequence shown here is derived from an EMBL/GenBank/DDBJ whole genome shotgun (WGS) entry which is preliminary data.</text>
</comment>
<dbReference type="PANTHER" id="PTHR43685">
    <property type="entry name" value="GLYCOSYLTRANSFERASE"/>
    <property type="match status" value="1"/>
</dbReference>